<dbReference type="SUPFAM" id="SSF48208">
    <property type="entry name" value="Six-hairpin glycosidases"/>
    <property type="match status" value="1"/>
</dbReference>
<evidence type="ECO:0000313" key="9">
    <source>
        <dbReference type="EMBL" id="GII58937.1"/>
    </source>
</evidence>
<keyword evidence="9" id="KW-0378">Hydrolase</keyword>
<dbReference type="AlphaFoldDB" id="A0A8J4DFF7"/>
<dbReference type="Gene3D" id="2.60.420.10">
    <property type="entry name" value="Maltose phosphorylase, domain 3"/>
    <property type="match status" value="1"/>
</dbReference>
<organism evidence="9 10">
    <name type="scientific">Planotetraspora thailandica</name>
    <dbReference type="NCBI Taxonomy" id="487172"/>
    <lineage>
        <taxon>Bacteria</taxon>
        <taxon>Bacillati</taxon>
        <taxon>Actinomycetota</taxon>
        <taxon>Actinomycetes</taxon>
        <taxon>Streptosporangiales</taxon>
        <taxon>Streptosporangiaceae</taxon>
        <taxon>Planotetraspora</taxon>
    </lineage>
</organism>
<keyword evidence="10" id="KW-1185">Reference proteome</keyword>
<dbReference type="PANTHER" id="PTHR11051">
    <property type="entry name" value="GLYCOSYL HYDROLASE-RELATED"/>
    <property type="match status" value="1"/>
</dbReference>
<feature type="domain" description="Glycoside hydrolase family 65 C-terminal" evidence="7">
    <location>
        <begin position="690"/>
        <end position="751"/>
    </location>
</feature>
<dbReference type="FunFam" id="1.50.10.10:FF:000029">
    <property type="entry name" value="Family 65 glycosyl hydrolase"/>
    <property type="match status" value="1"/>
</dbReference>
<evidence type="ECO:0000256" key="5">
    <source>
        <dbReference type="SAM" id="MobiDB-lite"/>
    </source>
</evidence>
<evidence type="ECO:0000256" key="1">
    <source>
        <dbReference type="ARBA" id="ARBA00006768"/>
    </source>
</evidence>
<dbReference type="PIRSF" id="PIRSF036289">
    <property type="entry name" value="Glycosyl_hydrolase_malt_phosph"/>
    <property type="match status" value="1"/>
</dbReference>
<comment type="caution">
    <text evidence="9">The sequence shown here is derived from an EMBL/GenBank/DDBJ whole genome shotgun (WGS) entry which is preliminary data.</text>
</comment>
<evidence type="ECO:0000259" key="7">
    <source>
        <dbReference type="Pfam" id="PF03633"/>
    </source>
</evidence>
<dbReference type="InterPro" id="IPR037018">
    <property type="entry name" value="GH65_N"/>
</dbReference>
<keyword evidence="2" id="KW-0326">Glycosidase</keyword>
<dbReference type="Gene3D" id="2.70.98.40">
    <property type="entry name" value="Glycoside hydrolase, family 65, N-terminal domain"/>
    <property type="match status" value="1"/>
</dbReference>
<proteinExistence type="inferred from homology"/>
<dbReference type="PANTHER" id="PTHR11051:SF13">
    <property type="entry name" value="GLYCOSYL TRANSFERASE"/>
    <property type="match status" value="1"/>
</dbReference>
<dbReference type="SUPFAM" id="SSF74650">
    <property type="entry name" value="Galactose mutarotase-like"/>
    <property type="match status" value="1"/>
</dbReference>
<evidence type="ECO:0000256" key="4">
    <source>
        <dbReference type="PIRSR" id="PIRSR036289-51"/>
    </source>
</evidence>
<gene>
    <name evidence="9" type="ORF">Pth03_73260</name>
</gene>
<feature type="active site" description="Proton donor" evidence="3">
    <location>
        <position position="489"/>
    </location>
</feature>
<dbReference type="GO" id="GO:0005975">
    <property type="term" value="P:carbohydrate metabolic process"/>
    <property type="evidence" value="ECO:0007669"/>
    <property type="project" value="InterPro"/>
</dbReference>
<dbReference type="InterPro" id="IPR005195">
    <property type="entry name" value="Glyco_hydro_65_M"/>
</dbReference>
<dbReference type="EMBL" id="BOOR01000073">
    <property type="protein sequence ID" value="GII58937.1"/>
    <property type="molecule type" value="Genomic_DNA"/>
</dbReference>
<dbReference type="GO" id="GO:0016757">
    <property type="term" value="F:glycosyltransferase activity"/>
    <property type="evidence" value="ECO:0007669"/>
    <property type="project" value="UniProtKB-ARBA"/>
</dbReference>
<dbReference type="RefSeq" id="WP_203949017.1">
    <property type="nucleotide sequence ID" value="NZ_BOOR01000073.1"/>
</dbReference>
<dbReference type="Proteomes" id="UP000605992">
    <property type="component" value="Unassembled WGS sequence"/>
</dbReference>
<dbReference type="InterPro" id="IPR012341">
    <property type="entry name" value="6hp_glycosidase-like_sf"/>
</dbReference>
<evidence type="ECO:0000256" key="2">
    <source>
        <dbReference type="ARBA" id="ARBA00023295"/>
    </source>
</evidence>
<dbReference type="Pfam" id="PF03633">
    <property type="entry name" value="Glyco_hydro_65C"/>
    <property type="match status" value="1"/>
</dbReference>
<feature type="binding site" evidence="4">
    <location>
        <begin position="362"/>
        <end position="363"/>
    </location>
    <ligand>
        <name>substrate</name>
    </ligand>
</feature>
<feature type="compositionally biased region" description="Low complexity" evidence="5">
    <location>
        <begin position="757"/>
        <end position="771"/>
    </location>
</feature>
<evidence type="ECO:0000259" key="8">
    <source>
        <dbReference type="Pfam" id="PF03636"/>
    </source>
</evidence>
<dbReference type="GO" id="GO:0030246">
    <property type="term" value="F:carbohydrate binding"/>
    <property type="evidence" value="ECO:0007669"/>
    <property type="project" value="InterPro"/>
</dbReference>
<reference evidence="9" key="1">
    <citation type="submission" date="2021-01" db="EMBL/GenBank/DDBJ databases">
        <title>Whole genome shotgun sequence of Planotetraspora thailandica NBRC 104271.</title>
        <authorList>
            <person name="Komaki H."/>
            <person name="Tamura T."/>
        </authorList>
    </citation>
    <scope>NUCLEOTIDE SEQUENCE</scope>
    <source>
        <strain evidence="9">NBRC 104271</strain>
    </source>
</reference>
<dbReference type="InterPro" id="IPR011013">
    <property type="entry name" value="Gal_mutarotase_sf_dom"/>
</dbReference>
<evidence type="ECO:0000256" key="3">
    <source>
        <dbReference type="PIRSR" id="PIRSR036289-50"/>
    </source>
</evidence>
<dbReference type="InterPro" id="IPR017045">
    <property type="entry name" value="Malt_Pase/Glycosyl_Hdrlase"/>
</dbReference>
<sequence length="795" mass="87705">MIQHPAFTVEPWWIRECRLHLDVLPQTESVFALSNGHIGLRGNLDEGEPHGLPGTYLNSVYELRPLPYAEAGYGYPESGQTVVNITNGKLIRLLVGDEPFDVRYGTLHDHERRLDMRAGTLTRKVHWTSPAGGEIRLSSTRLVSFTHRAVAAVHYEVEPVDQPLSVVVQSELVANETLPGMGEDPRAAAALEAPLELEENTPGTSGVAVMVHCTRASRLRVAAAMRHDIDGPTGTRAEADGGDDVSRLTVATRLKPGERLRLVKYFAYGWSAQRSRPALHDQVVAALAAAHLTGWEGLLSDQRAYLDEFWAGADVEVEGDAEVQQAVRFGLFHLLQSGARLERRPVPGKGLTGSGYDGHAFWDTESFVLPVLTYTHPRSAADALEWRQSILPKAEDRAEQLGLRGAAFPWRTINGEECSGYWPAGTAAFHINADIADAVVRYVDATEDADFERETGVPLLVATARLWSSLGHHDIEGQYRIDGVTGPDEYSAVSDNNVYTNLMAQQNLRAAADACVRHSDRAQELGVGLEEIAIWRDAASAMVIPYDERMAVHPQSEGFTRHAVWDFDSTKPEQYPLLLHFPYFDLYRKQVVKQADLVLALHLRGDAFTPEEKARDFAYYERLTVRDSSLSACTQAVIAAEVGQLDLAYDYLGEAALMDLHDLEKNTRDGVHMASLAGAWTALVAGFGGMRAGNGRMCFSPRLPSGITRLCFRIRYRGRLLRVTVTADTTTYELLHGQALTLSHHGEEFTLDRAPLRRTTPVTPVPATRLRQPPGREPIPRHAAPPSRVTPSPSP</sequence>
<feature type="domain" description="Glycoside hydrolase family 65 N-terminal" evidence="8">
    <location>
        <begin position="19"/>
        <end position="271"/>
    </location>
</feature>
<feature type="domain" description="Glycoside hydrolase family 65 central catalytic" evidence="6">
    <location>
        <begin position="328"/>
        <end position="681"/>
    </location>
</feature>
<comment type="similarity">
    <text evidence="1">Belongs to the glycosyl hydrolase 65 family.</text>
</comment>
<accession>A0A8J4DFF7</accession>
<dbReference type="GO" id="GO:0004553">
    <property type="term" value="F:hydrolase activity, hydrolyzing O-glycosyl compounds"/>
    <property type="evidence" value="ECO:0007669"/>
    <property type="project" value="TreeGrafter"/>
</dbReference>
<dbReference type="Pfam" id="PF03632">
    <property type="entry name" value="Glyco_hydro_65m"/>
    <property type="match status" value="1"/>
</dbReference>
<dbReference type="Pfam" id="PF03636">
    <property type="entry name" value="Glyco_hydro_65N"/>
    <property type="match status" value="1"/>
</dbReference>
<feature type="binding site" evidence="4">
    <location>
        <begin position="593"/>
        <end position="594"/>
    </location>
    <ligand>
        <name>substrate</name>
    </ligand>
</feature>
<evidence type="ECO:0000259" key="6">
    <source>
        <dbReference type="Pfam" id="PF03632"/>
    </source>
</evidence>
<evidence type="ECO:0000313" key="10">
    <source>
        <dbReference type="Proteomes" id="UP000605992"/>
    </source>
</evidence>
<name>A0A8J4DFF7_9ACTN</name>
<dbReference type="InterPro" id="IPR005196">
    <property type="entry name" value="Glyco_hydro_65_N"/>
</dbReference>
<protein>
    <submittedName>
        <fullName evidence="9">Glycosyl hydrolase</fullName>
    </submittedName>
</protein>
<dbReference type="InterPro" id="IPR008928">
    <property type="entry name" value="6-hairpin_glycosidase_sf"/>
</dbReference>
<dbReference type="InterPro" id="IPR005194">
    <property type="entry name" value="Glyco_hydro_65_C"/>
</dbReference>
<dbReference type="Gene3D" id="1.50.10.10">
    <property type="match status" value="1"/>
</dbReference>
<feature type="region of interest" description="Disordered" evidence="5">
    <location>
        <begin position="751"/>
        <end position="795"/>
    </location>
</feature>